<dbReference type="InterPro" id="IPR051393">
    <property type="entry name" value="ABC_transporter_permease"/>
</dbReference>
<proteinExistence type="inferred from homology"/>
<keyword evidence="3" id="KW-1003">Cell membrane</keyword>
<accession>A0ABV1SLX6</accession>
<evidence type="ECO:0000259" key="8">
    <source>
        <dbReference type="PROSITE" id="PS50928"/>
    </source>
</evidence>
<dbReference type="RefSeq" id="WP_339114682.1">
    <property type="nucleotide sequence ID" value="NZ_JAYWLC010000027.1"/>
</dbReference>
<evidence type="ECO:0000313" key="10">
    <source>
        <dbReference type="Proteomes" id="UP001438953"/>
    </source>
</evidence>
<evidence type="ECO:0000313" key="9">
    <source>
        <dbReference type="EMBL" id="MER5173735.1"/>
    </source>
</evidence>
<evidence type="ECO:0000256" key="6">
    <source>
        <dbReference type="ARBA" id="ARBA00023136"/>
    </source>
</evidence>
<evidence type="ECO:0000256" key="7">
    <source>
        <dbReference type="RuleBase" id="RU363032"/>
    </source>
</evidence>
<keyword evidence="5 7" id="KW-1133">Transmembrane helix</keyword>
<dbReference type="Gene3D" id="1.10.3720.10">
    <property type="entry name" value="MetI-like"/>
    <property type="match status" value="1"/>
</dbReference>
<protein>
    <submittedName>
        <fullName evidence="9">Sugar ABC transporter permease</fullName>
    </submittedName>
</protein>
<evidence type="ECO:0000256" key="2">
    <source>
        <dbReference type="ARBA" id="ARBA00022448"/>
    </source>
</evidence>
<keyword evidence="6 7" id="KW-0472">Membrane</keyword>
<keyword evidence="4 7" id="KW-0812">Transmembrane</keyword>
<dbReference type="PANTHER" id="PTHR30193">
    <property type="entry name" value="ABC TRANSPORTER PERMEASE PROTEIN"/>
    <property type="match status" value="1"/>
</dbReference>
<feature type="transmembrane region" description="Helical" evidence="7">
    <location>
        <begin position="154"/>
        <end position="178"/>
    </location>
</feature>
<organism evidence="9 10">
    <name type="scientific">Thioclava kandeliae</name>
    <dbReference type="NCBI Taxonomy" id="3070818"/>
    <lineage>
        <taxon>Bacteria</taxon>
        <taxon>Pseudomonadati</taxon>
        <taxon>Pseudomonadota</taxon>
        <taxon>Alphaproteobacteria</taxon>
        <taxon>Rhodobacterales</taxon>
        <taxon>Paracoccaceae</taxon>
        <taxon>Thioclava</taxon>
    </lineage>
</organism>
<dbReference type="Pfam" id="PF00528">
    <property type="entry name" value="BPD_transp_1"/>
    <property type="match status" value="1"/>
</dbReference>
<reference evidence="9 10" key="2">
    <citation type="submission" date="2024-06" db="EMBL/GenBank/DDBJ databases">
        <title>Thioclava kandeliae sp. nov. from a rhizosphere soil sample of Kandelia candel in a mangrove.</title>
        <authorList>
            <person name="Mu T."/>
        </authorList>
    </citation>
    <scope>NUCLEOTIDE SEQUENCE [LARGE SCALE GENOMIC DNA]</scope>
    <source>
        <strain evidence="9 10">CPCC 100088</strain>
    </source>
</reference>
<evidence type="ECO:0000256" key="1">
    <source>
        <dbReference type="ARBA" id="ARBA00004651"/>
    </source>
</evidence>
<name>A0ABV1SLX6_9RHOB</name>
<dbReference type="SUPFAM" id="SSF161098">
    <property type="entry name" value="MetI-like"/>
    <property type="match status" value="1"/>
</dbReference>
<dbReference type="CDD" id="cd06261">
    <property type="entry name" value="TM_PBP2"/>
    <property type="match status" value="1"/>
</dbReference>
<keyword evidence="2 7" id="KW-0813">Transport</keyword>
<evidence type="ECO:0000256" key="4">
    <source>
        <dbReference type="ARBA" id="ARBA00022692"/>
    </source>
</evidence>
<dbReference type="EMBL" id="JAYWLC010000027">
    <property type="protein sequence ID" value="MER5173735.1"/>
    <property type="molecule type" value="Genomic_DNA"/>
</dbReference>
<keyword evidence="10" id="KW-1185">Reference proteome</keyword>
<dbReference type="Proteomes" id="UP001438953">
    <property type="component" value="Unassembled WGS sequence"/>
</dbReference>
<feature type="domain" description="ABC transmembrane type-1" evidence="8">
    <location>
        <begin position="67"/>
        <end position="280"/>
    </location>
</feature>
<evidence type="ECO:0000256" key="3">
    <source>
        <dbReference type="ARBA" id="ARBA00022475"/>
    </source>
</evidence>
<comment type="subcellular location">
    <subcellularLocation>
        <location evidence="1 7">Cell membrane</location>
        <topology evidence="1 7">Multi-pass membrane protein</topology>
    </subcellularLocation>
</comment>
<feature type="transmembrane region" description="Helical" evidence="7">
    <location>
        <begin position="104"/>
        <end position="124"/>
    </location>
</feature>
<reference evidence="9 10" key="1">
    <citation type="submission" date="2024-01" db="EMBL/GenBank/DDBJ databases">
        <authorList>
            <person name="Deng Y."/>
            <person name="Su J."/>
        </authorList>
    </citation>
    <scope>NUCLEOTIDE SEQUENCE [LARGE SCALE GENOMIC DNA]</scope>
    <source>
        <strain evidence="9 10">CPCC 100088</strain>
    </source>
</reference>
<feature type="transmembrane region" description="Helical" evidence="7">
    <location>
        <begin position="12"/>
        <end position="33"/>
    </location>
</feature>
<dbReference type="InterPro" id="IPR035906">
    <property type="entry name" value="MetI-like_sf"/>
</dbReference>
<feature type="transmembrane region" description="Helical" evidence="7">
    <location>
        <begin position="70"/>
        <end position="92"/>
    </location>
</feature>
<dbReference type="PANTHER" id="PTHR30193:SF42">
    <property type="entry name" value="ABC TRANSPORTER PERMEASE PROTEIN"/>
    <property type="match status" value="1"/>
</dbReference>
<sequence length="293" mass="32162">MTRYYRHISRQVALLPGWFILIGAYLATIVWTVRMSFTTSRSIPVNDFAGLSQYRRLFSSSRWTQSLENMVVYGGIFIIGCLVIGFLLAVLLDQKVKGEGLFRTIFLYPYAVSFVVTGLVWQWVLNPTLGLQKAVQDLGFSSFTFDWLVDRDRAIYVLAGAAIWQASGLVMALMLAGLRGVDGDLWKAARVDGASASRYYLRVVLPLIRPSIVSSTVLLSVAVIKSYDLVVAMTGGGPGNATELPAKFIMDYLFGRSNLGLATAASVVLLATMIAALAPVLYVQSHRARKAKS</sequence>
<gene>
    <name evidence="9" type="ORF">VSX56_18405</name>
</gene>
<dbReference type="PROSITE" id="PS50928">
    <property type="entry name" value="ABC_TM1"/>
    <property type="match status" value="1"/>
</dbReference>
<evidence type="ECO:0000256" key="5">
    <source>
        <dbReference type="ARBA" id="ARBA00022989"/>
    </source>
</evidence>
<comment type="caution">
    <text evidence="9">The sequence shown here is derived from an EMBL/GenBank/DDBJ whole genome shotgun (WGS) entry which is preliminary data.</text>
</comment>
<feature type="transmembrane region" description="Helical" evidence="7">
    <location>
        <begin position="259"/>
        <end position="283"/>
    </location>
</feature>
<feature type="transmembrane region" description="Helical" evidence="7">
    <location>
        <begin position="199"/>
        <end position="224"/>
    </location>
</feature>
<dbReference type="InterPro" id="IPR000515">
    <property type="entry name" value="MetI-like"/>
</dbReference>
<comment type="similarity">
    <text evidence="7">Belongs to the binding-protein-dependent transport system permease family.</text>
</comment>